<reference evidence="1 2" key="1">
    <citation type="submission" date="2018-03" db="EMBL/GenBank/DDBJ databases">
        <title>Genomic Encyclopedia of Archaeal and Bacterial Type Strains, Phase II (KMG-II): from individual species to whole genera.</title>
        <authorList>
            <person name="Goeker M."/>
        </authorList>
    </citation>
    <scope>NUCLEOTIDE SEQUENCE [LARGE SCALE GENOMIC DNA]</scope>
    <source>
        <strain evidence="1 2">DSM 27929</strain>
    </source>
</reference>
<gene>
    <name evidence="1" type="ORF">CLW00_107138</name>
</gene>
<sequence length="35" mass="4160">MLHFFSFHGNMFSTHTYWADSENLTAWITTFGTIF</sequence>
<organism evidence="1 2">
    <name type="scientific">Mongoliibacter ruber</name>
    <dbReference type="NCBI Taxonomy" id="1750599"/>
    <lineage>
        <taxon>Bacteria</taxon>
        <taxon>Pseudomonadati</taxon>
        <taxon>Bacteroidota</taxon>
        <taxon>Cytophagia</taxon>
        <taxon>Cytophagales</taxon>
        <taxon>Cyclobacteriaceae</taxon>
        <taxon>Mongoliibacter</taxon>
    </lineage>
</organism>
<dbReference type="Proteomes" id="UP000238157">
    <property type="component" value="Unassembled WGS sequence"/>
</dbReference>
<proteinExistence type="predicted"/>
<dbReference type="AlphaFoldDB" id="A0A2T0WK41"/>
<keyword evidence="2" id="KW-1185">Reference proteome</keyword>
<comment type="caution">
    <text evidence="1">The sequence shown here is derived from an EMBL/GenBank/DDBJ whole genome shotgun (WGS) entry which is preliminary data.</text>
</comment>
<evidence type="ECO:0000313" key="1">
    <source>
        <dbReference type="EMBL" id="PRY87069.1"/>
    </source>
</evidence>
<name>A0A2T0WK41_9BACT</name>
<dbReference type="EMBL" id="PVTR01000007">
    <property type="protein sequence ID" value="PRY87069.1"/>
    <property type="molecule type" value="Genomic_DNA"/>
</dbReference>
<evidence type="ECO:0000313" key="2">
    <source>
        <dbReference type="Proteomes" id="UP000238157"/>
    </source>
</evidence>
<protein>
    <submittedName>
        <fullName evidence="1">Uncharacterized protein</fullName>
    </submittedName>
</protein>
<accession>A0A2T0WK41</accession>